<name>A0A2P2NES7_RHIMU</name>
<evidence type="ECO:0000313" key="1">
    <source>
        <dbReference type="EMBL" id="MBX40920.1"/>
    </source>
</evidence>
<accession>A0A2P2NES7</accession>
<organism evidence="1">
    <name type="scientific">Rhizophora mucronata</name>
    <name type="common">Asiatic mangrove</name>
    <dbReference type="NCBI Taxonomy" id="61149"/>
    <lineage>
        <taxon>Eukaryota</taxon>
        <taxon>Viridiplantae</taxon>
        <taxon>Streptophyta</taxon>
        <taxon>Embryophyta</taxon>
        <taxon>Tracheophyta</taxon>
        <taxon>Spermatophyta</taxon>
        <taxon>Magnoliopsida</taxon>
        <taxon>eudicotyledons</taxon>
        <taxon>Gunneridae</taxon>
        <taxon>Pentapetalae</taxon>
        <taxon>rosids</taxon>
        <taxon>fabids</taxon>
        <taxon>Malpighiales</taxon>
        <taxon>Rhizophoraceae</taxon>
        <taxon>Rhizophora</taxon>
    </lineage>
</organism>
<protein>
    <submittedName>
        <fullName evidence="1">Uncharacterized protein</fullName>
    </submittedName>
</protein>
<sequence>MINLKHNNNIELWLWCTNYARKLHCSVYGILEMYATSQVLTLVPF</sequence>
<proteinExistence type="predicted"/>
<dbReference type="AlphaFoldDB" id="A0A2P2NES7"/>
<reference evidence="1" key="1">
    <citation type="submission" date="2018-02" db="EMBL/GenBank/DDBJ databases">
        <title>Rhizophora mucronata_Transcriptome.</title>
        <authorList>
            <person name="Meera S.P."/>
            <person name="Sreeshan A."/>
            <person name="Augustine A."/>
        </authorList>
    </citation>
    <scope>NUCLEOTIDE SEQUENCE</scope>
    <source>
        <tissue evidence="1">Leaf</tissue>
    </source>
</reference>
<dbReference type="EMBL" id="GGEC01060436">
    <property type="protein sequence ID" value="MBX40920.1"/>
    <property type="molecule type" value="Transcribed_RNA"/>
</dbReference>